<dbReference type="InterPro" id="IPR019734">
    <property type="entry name" value="TPR_rpt"/>
</dbReference>
<dbReference type="SMART" id="SM00184">
    <property type="entry name" value="RING"/>
    <property type="match status" value="1"/>
</dbReference>
<keyword evidence="2 4" id="KW-0863">Zinc-finger</keyword>
<feature type="repeat" description="TPR" evidence="5">
    <location>
        <begin position="44"/>
        <end position="77"/>
    </location>
</feature>
<protein>
    <submittedName>
        <fullName evidence="8">Uncharacterized protein</fullName>
    </submittedName>
</protein>
<dbReference type="AlphaFoldDB" id="A0A6L2L0J6"/>
<reference evidence="8" key="1">
    <citation type="journal article" date="2019" name="Sci. Rep.">
        <title>Draft genome of Tanacetum cinerariifolium, the natural source of mosquito coil.</title>
        <authorList>
            <person name="Yamashiro T."/>
            <person name="Shiraishi A."/>
            <person name="Satake H."/>
            <person name="Nakayama K."/>
        </authorList>
    </citation>
    <scope>NUCLEOTIDE SEQUENCE</scope>
</reference>
<dbReference type="InterPro" id="IPR013083">
    <property type="entry name" value="Znf_RING/FYVE/PHD"/>
</dbReference>
<evidence type="ECO:0000256" key="5">
    <source>
        <dbReference type="PROSITE-ProRule" id="PRU00339"/>
    </source>
</evidence>
<feature type="domain" description="RING-type" evidence="6">
    <location>
        <begin position="198"/>
        <end position="236"/>
    </location>
</feature>
<dbReference type="GO" id="GO:0005737">
    <property type="term" value="C:cytoplasm"/>
    <property type="evidence" value="ECO:0007669"/>
    <property type="project" value="UniProtKB-ARBA"/>
</dbReference>
<keyword evidence="3" id="KW-0862">Zinc</keyword>
<sequence>MDVDRDELSSPSVLRLEGVDDVEDFVWGDQVESASMSLGRFSHLYDLMDMGNKAFRENRFEEAVNCFSRAHTIKPDDPIILNNRCAAYLRISQFLKNRPPSASEHRPLSGLDPTIHAGLALKDAEQFMNMRSQSVTPYILKADALILLERFELARDAIVSGLRLDASSIALRNLERITTNIFGRRQHERPTRTSDFDCTLCLKLLYEPITTPCGHTFCRSCLFQSMDRGNRCPLCRTVLFISPRTCAISVTLNSIIERNFPQEYAERKLEHESLTNMGPDLLPLFVMDVVMPCQKLHLNIFEARYRLMVRRIMEGNHRMGMVALDPATGSVADYACEVEITDCEPLPDGRFFLEVESRRRCRILRNWDQDGYRVAEVEWVQDISPLEGTKEEYDLQDMTGKVAAYARSWLKVAQEAAQTDQTRLMELHRAEGLRPSPSDSESFSFWLATLTNVRPLDRLSLLRLRDTRERLRRGYLFMKREERIVNDILSYTANPLPQHFHFFTSRLDCTGRMSISALMKCTTAIRQFAYGSTADAFDEYLQMSQYDRGDKKYPTIMLEAVASQDLWIWHAFFGIASANNDINILDNSSLFDDLLDDLAPVVPYVVNGVEYHNGYYLADGIYPEWASFVKSFTVATDPKHTYFKQRQESARKDVERAFGVLQGSWGLIQQSARAYEVNTLRRILYAGIIMHNMILEDQNMSIVDLNHVYSNPARSMQTMWIDRCETQRRKIKELRDIYTHISLQQNLMNHIWHEVEEALEDD</sequence>
<evidence type="ECO:0000256" key="3">
    <source>
        <dbReference type="ARBA" id="ARBA00022833"/>
    </source>
</evidence>
<dbReference type="GO" id="GO:0061630">
    <property type="term" value="F:ubiquitin protein ligase activity"/>
    <property type="evidence" value="ECO:0007669"/>
    <property type="project" value="TreeGrafter"/>
</dbReference>
<dbReference type="PROSITE" id="PS50005">
    <property type="entry name" value="TPR"/>
    <property type="match status" value="1"/>
</dbReference>
<dbReference type="SUPFAM" id="SSF88697">
    <property type="entry name" value="PUA domain-like"/>
    <property type="match status" value="1"/>
</dbReference>
<dbReference type="InterPro" id="IPR006912">
    <property type="entry name" value="Harbinger_derived_prot"/>
</dbReference>
<keyword evidence="1" id="KW-0479">Metal-binding</keyword>
<dbReference type="PANTHER" id="PTHR23327">
    <property type="entry name" value="RING FINGER PROTEIN 127"/>
    <property type="match status" value="1"/>
</dbReference>
<dbReference type="SMART" id="SM00464">
    <property type="entry name" value="LON"/>
    <property type="match status" value="1"/>
</dbReference>
<dbReference type="SUPFAM" id="SSF57850">
    <property type="entry name" value="RING/U-box"/>
    <property type="match status" value="1"/>
</dbReference>
<dbReference type="PROSITE" id="PS00518">
    <property type="entry name" value="ZF_RING_1"/>
    <property type="match status" value="1"/>
</dbReference>
<dbReference type="Gene3D" id="2.30.130.40">
    <property type="entry name" value="LON domain-like"/>
    <property type="match status" value="1"/>
</dbReference>
<comment type="caution">
    <text evidence="8">The sequence shown here is derived from an EMBL/GenBank/DDBJ whole genome shotgun (WGS) entry which is preliminary data.</text>
</comment>
<proteinExistence type="predicted"/>
<dbReference type="InterPro" id="IPR015947">
    <property type="entry name" value="PUA-like_sf"/>
</dbReference>
<dbReference type="GO" id="GO:0008270">
    <property type="term" value="F:zinc ion binding"/>
    <property type="evidence" value="ECO:0007669"/>
    <property type="project" value="UniProtKB-KW"/>
</dbReference>
<keyword evidence="5" id="KW-0802">TPR repeat</keyword>
<evidence type="ECO:0000313" key="8">
    <source>
        <dbReference type="EMBL" id="GEU55006.1"/>
    </source>
</evidence>
<evidence type="ECO:0000256" key="2">
    <source>
        <dbReference type="ARBA" id="ARBA00022771"/>
    </source>
</evidence>
<evidence type="ECO:0000259" key="6">
    <source>
        <dbReference type="PROSITE" id="PS50089"/>
    </source>
</evidence>
<dbReference type="PROSITE" id="PS50089">
    <property type="entry name" value="ZF_RING_2"/>
    <property type="match status" value="1"/>
</dbReference>
<name>A0A6L2L0J6_TANCI</name>
<dbReference type="PROSITE" id="PS51787">
    <property type="entry name" value="LON_N"/>
    <property type="match status" value="1"/>
</dbReference>
<feature type="domain" description="Lon N-terminal" evidence="7">
    <location>
        <begin position="279"/>
        <end position="482"/>
    </location>
</feature>
<accession>A0A6L2L0J6</accession>
<dbReference type="Pfam" id="PF04827">
    <property type="entry name" value="Plant_tran"/>
    <property type="match status" value="1"/>
</dbReference>
<dbReference type="SUPFAM" id="SSF48452">
    <property type="entry name" value="TPR-like"/>
    <property type="match status" value="1"/>
</dbReference>
<dbReference type="EMBL" id="BKCJ010003424">
    <property type="protein sequence ID" value="GEU55006.1"/>
    <property type="molecule type" value="Genomic_DNA"/>
</dbReference>
<gene>
    <name evidence="8" type="ORF">Tci_026984</name>
</gene>
<dbReference type="Pfam" id="PF02190">
    <property type="entry name" value="LON_substr_bdg"/>
    <property type="match status" value="1"/>
</dbReference>
<dbReference type="InterPro" id="IPR003111">
    <property type="entry name" value="Lon_prtase_N"/>
</dbReference>
<dbReference type="SMART" id="SM00028">
    <property type="entry name" value="TPR"/>
    <property type="match status" value="2"/>
</dbReference>
<dbReference type="Gene3D" id="1.20.58.1480">
    <property type="match status" value="1"/>
</dbReference>
<organism evidence="8">
    <name type="scientific">Tanacetum cinerariifolium</name>
    <name type="common">Dalmatian daisy</name>
    <name type="synonym">Chrysanthemum cinerariifolium</name>
    <dbReference type="NCBI Taxonomy" id="118510"/>
    <lineage>
        <taxon>Eukaryota</taxon>
        <taxon>Viridiplantae</taxon>
        <taxon>Streptophyta</taxon>
        <taxon>Embryophyta</taxon>
        <taxon>Tracheophyta</taxon>
        <taxon>Spermatophyta</taxon>
        <taxon>Magnoliopsida</taxon>
        <taxon>eudicotyledons</taxon>
        <taxon>Gunneridae</taxon>
        <taxon>Pentapetalae</taxon>
        <taxon>asterids</taxon>
        <taxon>campanulids</taxon>
        <taxon>Asterales</taxon>
        <taxon>Asteraceae</taxon>
        <taxon>Asteroideae</taxon>
        <taxon>Anthemideae</taxon>
        <taxon>Anthemidinae</taxon>
        <taxon>Tanacetum</taxon>
    </lineage>
</organism>
<dbReference type="Pfam" id="PF13923">
    <property type="entry name" value="zf-C3HC4_2"/>
    <property type="match status" value="1"/>
</dbReference>
<evidence type="ECO:0000256" key="4">
    <source>
        <dbReference type="PROSITE-ProRule" id="PRU00175"/>
    </source>
</evidence>
<dbReference type="PANTHER" id="PTHR23327:SF42">
    <property type="entry name" value="LON PEPTIDASE N-TERMINAL DOMAIN AND RING FINGER PROTEIN C14F5.10C"/>
    <property type="match status" value="1"/>
</dbReference>
<dbReference type="Gene3D" id="1.25.40.10">
    <property type="entry name" value="Tetratricopeptide repeat domain"/>
    <property type="match status" value="1"/>
</dbReference>
<dbReference type="Gene3D" id="3.30.40.10">
    <property type="entry name" value="Zinc/RING finger domain, C3HC4 (zinc finger)"/>
    <property type="match status" value="1"/>
</dbReference>
<dbReference type="CDD" id="cd16514">
    <property type="entry name" value="RING-HC_LONFs_rpt2"/>
    <property type="match status" value="1"/>
</dbReference>
<evidence type="ECO:0000259" key="7">
    <source>
        <dbReference type="PROSITE" id="PS51787"/>
    </source>
</evidence>
<evidence type="ECO:0000256" key="1">
    <source>
        <dbReference type="ARBA" id="ARBA00022723"/>
    </source>
</evidence>
<dbReference type="InterPro" id="IPR046336">
    <property type="entry name" value="Lon_prtase_N_sf"/>
</dbReference>
<dbReference type="InterPro" id="IPR001841">
    <property type="entry name" value="Znf_RING"/>
</dbReference>
<dbReference type="InterPro" id="IPR017907">
    <property type="entry name" value="Znf_RING_CS"/>
</dbReference>
<dbReference type="InterPro" id="IPR011990">
    <property type="entry name" value="TPR-like_helical_dom_sf"/>
</dbReference>